<gene>
    <name evidence="2" type="ORF">SAMN05444277_10554</name>
</gene>
<sequence length="376" mass="43270">MLLRKLLLFFLLAAFINTNAQKRYNTDSLKQVVLAARYHFGFMFAHSVHVENVKGVNPYGFELEYSHLHTDSIIKNRYNSYPRTGFSFTYTNYNRNFLGQAYALSYFVEPNFRVGNSLKLLLRASGGLAYFTNPYDEIKNPFNHSYSTHINSYLQLNLGLSYPVSKHFALYGMGGFFHASNAGFKEPNAGVNYINASIGLQYYAYSTRLPVYKHASDTSWRHQPMHFEAAVFYSPKSGYKRDTSAARNFLIGTSVTAIKQISNIDALTAGAEIYYDDGLRSTKEYVVGDTSSNTFAGLLIGHRFLLNRFTFSQELGFYIHKQTKVYNTTYRDLYHTIYHRWGLTYNIKNRWSIGINLLAHKQVADFIDGRLIYRLK</sequence>
<feature type="chain" id="PRO_5011688076" evidence="1">
    <location>
        <begin position="21"/>
        <end position="376"/>
    </location>
</feature>
<keyword evidence="1" id="KW-0732">Signal</keyword>
<evidence type="ECO:0000313" key="3">
    <source>
        <dbReference type="Proteomes" id="UP000199031"/>
    </source>
</evidence>
<reference evidence="2 3" key="1">
    <citation type="submission" date="2016-10" db="EMBL/GenBank/DDBJ databases">
        <authorList>
            <person name="de Groot N.N."/>
        </authorList>
    </citation>
    <scope>NUCLEOTIDE SEQUENCE [LARGE SCALE GENOMIC DNA]</scope>
    <source>
        <strain evidence="2 3">DSM 28286</strain>
    </source>
</reference>
<dbReference type="Gene3D" id="2.40.160.20">
    <property type="match status" value="1"/>
</dbReference>
<evidence type="ECO:0000256" key="1">
    <source>
        <dbReference type="SAM" id="SignalP"/>
    </source>
</evidence>
<feature type="signal peptide" evidence="1">
    <location>
        <begin position="1"/>
        <end position="20"/>
    </location>
</feature>
<name>A0A1I5VLC7_9BACT</name>
<proteinExistence type="predicted"/>
<organism evidence="2 3">
    <name type="scientific">Parafilimonas terrae</name>
    <dbReference type="NCBI Taxonomy" id="1465490"/>
    <lineage>
        <taxon>Bacteria</taxon>
        <taxon>Pseudomonadati</taxon>
        <taxon>Bacteroidota</taxon>
        <taxon>Chitinophagia</taxon>
        <taxon>Chitinophagales</taxon>
        <taxon>Chitinophagaceae</taxon>
        <taxon>Parafilimonas</taxon>
    </lineage>
</organism>
<accession>A0A1I5VLC7</accession>
<dbReference type="InterPro" id="IPR018550">
    <property type="entry name" value="Lipid-A_deacylase-rel"/>
</dbReference>
<dbReference type="Proteomes" id="UP000199031">
    <property type="component" value="Unassembled WGS sequence"/>
</dbReference>
<dbReference type="STRING" id="1465490.SAMN05444277_10554"/>
<dbReference type="RefSeq" id="WP_090657791.1">
    <property type="nucleotide sequence ID" value="NZ_FOXQ01000005.1"/>
</dbReference>
<keyword evidence="3" id="KW-1185">Reference proteome</keyword>
<dbReference type="InterPro" id="IPR011250">
    <property type="entry name" value="OMP/PagP_B-barrel"/>
</dbReference>
<evidence type="ECO:0000313" key="2">
    <source>
        <dbReference type="EMBL" id="SFQ08182.1"/>
    </source>
</evidence>
<protein>
    <submittedName>
        <fullName evidence="2">Lipid A 3-O-deacylase (PagL)</fullName>
    </submittedName>
</protein>
<dbReference type="EMBL" id="FOXQ01000005">
    <property type="protein sequence ID" value="SFQ08182.1"/>
    <property type="molecule type" value="Genomic_DNA"/>
</dbReference>
<dbReference type="OrthoDB" id="627554at2"/>
<dbReference type="AlphaFoldDB" id="A0A1I5VLC7"/>
<dbReference type="SUPFAM" id="SSF56925">
    <property type="entry name" value="OMPA-like"/>
    <property type="match status" value="1"/>
</dbReference>
<dbReference type="Pfam" id="PF09411">
    <property type="entry name" value="PagL"/>
    <property type="match status" value="1"/>
</dbReference>